<evidence type="ECO:0000313" key="1">
    <source>
        <dbReference type="EMBL" id="OQP65418.1"/>
    </source>
</evidence>
<dbReference type="EMBL" id="LVYD01000024">
    <property type="protein sequence ID" value="OQP65418.1"/>
    <property type="molecule type" value="Genomic_DNA"/>
</dbReference>
<organism evidence="1 2">
    <name type="scientific">Niastella vici</name>
    <dbReference type="NCBI Taxonomy" id="1703345"/>
    <lineage>
        <taxon>Bacteria</taxon>
        <taxon>Pseudomonadati</taxon>
        <taxon>Bacteroidota</taxon>
        <taxon>Chitinophagia</taxon>
        <taxon>Chitinophagales</taxon>
        <taxon>Chitinophagaceae</taxon>
        <taxon>Niastella</taxon>
    </lineage>
</organism>
<protein>
    <submittedName>
        <fullName evidence="1">Uncharacterized protein</fullName>
    </submittedName>
</protein>
<sequence>MDHCSTLSDIEDSKFGANFLLEIGLKAGINAVNENKALNIPITVVENGWIVKKTADGAIVKMYPINQNLSNRLTKGTILHIKINQ</sequence>
<name>A0A1V9G4J0_9BACT</name>
<dbReference type="AlphaFoldDB" id="A0A1V9G4J0"/>
<reference evidence="1 2" key="1">
    <citation type="submission" date="2016-03" db="EMBL/GenBank/DDBJ databases">
        <title>Niastella vici sp. nov., isolated from farmland soil.</title>
        <authorList>
            <person name="Chen L."/>
            <person name="Wang D."/>
            <person name="Yang S."/>
            <person name="Wang G."/>
        </authorList>
    </citation>
    <scope>NUCLEOTIDE SEQUENCE [LARGE SCALE GENOMIC DNA]</scope>
    <source>
        <strain evidence="1 2">DJ57</strain>
    </source>
</reference>
<keyword evidence="2" id="KW-1185">Reference proteome</keyword>
<proteinExistence type="predicted"/>
<gene>
    <name evidence="1" type="ORF">A3860_17290</name>
</gene>
<accession>A0A1V9G4J0</accession>
<dbReference type="Proteomes" id="UP000192796">
    <property type="component" value="Unassembled WGS sequence"/>
</dbReference>
<evidence type="ECO:0000313" key="2">
    <source>
        <dbReference type="Proteomes" id="UP000192796"/>
    </source>
</evidence>
<comment type="caution">
    <text evidence="1">The sequence shown here is derived from an EMBL/GenBank/DDBJ whole genome shotgun (WGS) entry which is preliminary data.</text>
</comment>